<feature type="domain" description="AB hydrolase-1" evidence="6">
    <location>
        <begin position="88"/>
        <end position="307"/>
    </location>
</feature>
<feature type="signal peptide" evidence="5">
    <location>
        <begin position="1"/>
        <end position="23"/>
    </location>
</feature>
<name>A0ABS8ZBX5_9PSEU</name>
<feature type="chain" id="PRO_5047528405" evidence="5">
    <location>
        <begin position="24"/>
        <end position="479"/>
    </location>
</feature>
<dbReference type="PANTHER" id="PTHR43248">
    <property type="entry name" value="2-SUCCINYL-6-HYDROXY-2,4-CYCLOHEXADIENE-1-CARBOXYLATE SYNTHASE"/>
    <property type="match status" value="1"/>
</dbReference>
<evidence type="ECO:0000313" key="7">
    <source>
        <dbReference type="EMBL" id="MCE7005374.1"/>
    </source>
</evidence>
<dbReference type="EMBL" id="JAJVCN010000002">
    <property type="protein sequence ID" value="MCE7005374.1"/>
    <property type="molecule type" value="Genomic_DNA"/>
</dbReference>
<evidence type="ECO:0000256" key="5">
    <source>
        <dbReference type="SAM" id="SignalP"/>
    </source>
</evidence>
<evidence type="ECO:0000313" key="8">
    <source>
        <dbReference type="Proteomes" id="UP001521150"/>
    </source>
</evidence>
<comment type="similarity">
    <text evidence="1">Belongs to the peptidase S33 family.</text>
</comment>
<dbReference type="RefSeq" id="WP_233726964.1">
    <property type="nucleotide sequence ID" value="NZ_JAJVCN010000002.1"/>
</dbReference>
<sequence length="479" mass="52533">MPIGRVGVAAAIALLASPMVASALTTPAQQLEWKPCADIAKNWDVKDRVSECTMVKVPLDYNKPYGRQTEIAVSRVKASDPGKRKGSLVINPGGPGVEGAKLPGEQRDGIFKNVSPYYDLIGFDTRGVGYSELVHCPELEDDKFPPTPPGVTGKERAKFRTAAYTERLLTCANRDPELVRSISTANVARDVDRIREALGERKISYFGWSWGTALGSAYRSMFDRNVDRMYLESVMAPGQFDRDQEDNQVATERLFREYTAWIAQHNDAYGFGATAAEVEKALLALQAAHGSAVNFRLRSPQARWAENAKALADIRDGKPAAEAPKQAVTSNGWDNEERSGGDMRFLRDTYSCNDTGAADEDVDAAWARWEKWKTKYPVAGFQSPSIVGCVNWPFPAQPVKLTKGRSALQLVGHEFETNTVIKWSYQMQNTIGGSLLRVQDDIHSGLVDLPCWSKANDFLVNGRASNGTCPGAPIPGPGQ</sequence>
<keyword evidence="8" id="KW-1185">Reference proteome</keyword>
<reference evidence="7 8" key="1">
    <citation type="submission" date="2021-12" db="EMBL/GenBank/DDBJ databases">
        <title>Genome sequence of Kibdelosporangium philippinense ATCC 49844.</title>
        <authorList>
            <person name="Fedorov E.A."/>
            <person name="Omeragic M."/>
            <person name="Shalygina K.F."/>
            <person name="Maclea K.S."/>
        </authorList>
    </citation>
    <scope>NUCLEOTIDE SEQUENCE [LARGE SCALE GENOMIC DNA]</scope>
    <source>
        <strain evidence="7 8">ATCC 49844</strain>
    </source>
</reference>
<dbReference type="InterPro" id="IPR051601">
    <property type="entry name" value="Serine_prot/Carboxylest_S33"/>
</dbReference>
<proteinExistence type="inferred from homology"/>
<evidence type="ECO:0000256" key="2">
    <source>
        <dbReference type="ARBA" id="ARBA00022729"/>
    </source>
</evidence>
<dbReference type="Proteomes" id="UP001521150">
    <property type="component" value="Unassembled WGS sequence"/>
</dbReference>
<evidence type="ECO:0000256" key="1">
    <source>
        <dbReference type="ARBA" id="ARBA00010088"/>
    </source>
</evidence>
<evidence type="ECO:0000256" key="4">
    <source>
        <dbReference type="SAM" id="MobiDB-lite"/>
    </source>
</evidence>
<keyword evidence="2 5" id="KW-0732">Signal</keyword>
<protein>
    <submittedName>
        <fullName evidence="7">Alpha/beta hydrolase</fullName>
    </submittedName>
</protein>
<dbReference type="Pfam" id="PF00561">
    <property type="entry name" value="Abhydrolase_1"/>
    <property type="match status" value="1"/>
</dbReference>
<evidence type="ECO:0000256" key="3">
    <source>
        <dbReference type="ARBA" id="ARBA00022801"/>
    </source>
</evidence>
<dbReference type="InterPro" id="IPR000073">
    <property type="entry name" value="AB_hydrolase_1"/>
</dbReference>
<dbReference type="GO" id="GO:0016787">
    <property type="term" value="F:hydrolase activity"/>
    <property type="evidence" value="ECO:0007669"/>
    <property type="project" value="UniProtKB-KW"/>
</dbReference>
<dbReference type="SUPFAM" id="SSF53474">
    <property type="entry name" value="alpha/beta-Hydrolases"/>
    <property type="match status" value="1"/>
</dbReference>
<dbReference type="PANTHER" id="PTHR43248:SF29">
    <property type="entry name" value="TRIPEPTIDYL AMINOPEPTIDASE"/>
    <property type="match status" value="1"/>
</dbReference>
<comment type="caution">
    <text evidence="7">The sequence shown here is derived from an EMBL/GenBank/DDBJ whole genome shotgun (WGS) entry which is preliminary data.</text>
</comment>
<gene>
    <name evidence="7" type="ORF">LWC34_21450</name>
</gene>
<feature type="region of interest" description="Disordered" evidence="4">
    <location>
        <begin position="81"/>
        <end position="104"/>
    </location>
</feature>
<organism evidence="7 8">
    <name type="scientific">Kibdelosporangium philippinense</name>
    <dbReference type="NCBI Taxonomy" id="211113"/>
    <lineage>
        <taxon>Bacteria</taxon>
        <taxon>Bacillati</taxon>
        <taxon>Actinomycetota</taxon>
        <taxon>Actinomycetes</taxon>
        <taxon>Pseudonocardiales</taxon>
        <taxon>Pseudonocardiaceae</taxon>
        <taxon>Kibdelosporangium</taxon>
    </lineage>
</organism>
<dbReference type="InterPro" id="IPR029058">
    <property type="entry name" value="AB_hydrolase_fold"/>
</dbReference>
<accession>A0ABS8ZBX5</accession>
<keyword evidence="3 7" id="KW-0378">Hydrolase</keyword>
<evidence type="ECO:0000259" key="6">
    <source>
        <dbReference type="Pfam" id="PF00561"/>
    </source>
</evidence>
<feature type="region of interest" description="Disordered" evidence="4">
    <location>
        <begin position="317"/>
        <end position="340"/>
    </location>
</feature>
<dbReference type="Gene3D" id="3.40.50.1820">
    <property type="entry name" value="alpha/beta hydrolase"/>
    <property type="match status" value="1"/>
</dbReference>